<dbReference type="FunCoup" id="G8ZTZ8">
    <property type="interactions" value="95"/>
</dbReference>
<accession>G8ZTZ8</accession>
<dbReference type="AlphaFoldDB" id="G8ZTZ8"/>
<name>G8ZTZ8_TORDE</name>
<dbReference type="RefSeq" id="XP_003681303.1">
    <property type="nucleotide sequence ID" value="XM_003681255.1"/>
</dbReference>
<feature type="repeat" description="WD" evidence="3">
    <location>
        <begin position="109"/>
        <end position="153"/>
    </location>
</feature>
<feature type="region of interest" description="Disordered" evidence="4">
    <location>
        <begin position="558"/>
        <end position="597"/>
    </location>
</feature>
<dbReference type="SUPFAM" id="SSF50978">
    <property type="entry name" value="WD40 repeat-like"/>
    <property type="match status" value="1"/>
</dbReference>
<evidence type="ECO:0000256" key="2">
    <source>
        <dbReference type="ARBA" id="ARBA00022737"/>
    </source>
</evidence>
<evidence type="ECO:0000313" key="6">
    <source>
        <dbReference type="Proteomes" id="UP000005627"/>
    </source>
</evidence>
<sequence length="996" mass="111260">MDELTISYGLLAPQARASQDLHILPITKILYPEGQDGYFLTCSRDGSVIKHRFDASGATTRRNRMQAHSDWVTDIIQVSRNKFITVSHDFSIVLLTLHDGSDTWETKIIGDHEDYIKCVVHVPSDDDDFLFATGGLDKKTKVWRLENDEATLTHEFLNVTKSDDTGSIYAMAAMPPSSERDFDLVAGDCNGDLIFYSVKSRREVQRISRAHESNIKVVKIVNNSTRLISSCSDGLIHVWNLTPGYGEVKNTSHCKLSGSIWGIYGNYLSMLFVADSKGNINKVDLSTAGNPIVSPVYSSENSLEDSSQDVRIRHGGILDLMSLSDDVIVFSKSTDSNLYRLNIRTSELAISRGGFALTKSSLLTNRRHVITENTKGEIQRWDIVICELLDTFDVSQGNFDEVVAKYTSKEILSHWCSVSVKVGMLFIKLNPRILNTEIYGTALKDYKVLNDVEVNTDERYNLGKIVVNSLFNEFVSYEMQQDKAFRKQLTARRKDVSKESTASPQELTLNFGEPKGKDKRRKSAFYRFSSTTPNLDASTTSMSAPNTPFYASEVPALPKDEQPLLPPSALSAGEKPTADGADFANTLPLKGSEGRTLSSGSLISRKLKLLRSHSRTGTGTSTPLEPHAIVSSDVEDSAAEEENYAERVEWNQAFNGDNFAPQQMADLLYAKLKPIASSDEAPGSMNSEKKSTSAPTSAPNSMADFIKALREGYKQAYNANSSSLKLLTRRLPETKIVRDPSSPIIRIKTGVLLVVHSWSKTSCGGRVLFTTYLPAARNLDDDSGSILQESEEDGDSNEDDEKLHKFDLVDNEYGNAMNRREIFEQLEKNLPFWFAKCLFCDNVTGKKQPKLNFIIEPWQDHDPPATAPAQPQQQHHRLKFGRLKSTETIPRSTELPKISEANVKLVAPGMIKVKKIKVYIVDRFETKSPEMKAKIDPSEWMELLCKGQVLDNDMTLSTVRTLYWKSQGEIIFQYRRKMVSSSSTTSDNSNSTSKDL</sequence>
<keyword evidence="2" id="KW-0677">Repeat</keyword>
<feature type="compositionally biased region" description="Acidic residues" evidence="4">
    <location>
        <begin position="789"/>
        <end position="800"/>
    </location>
</feature>
<dbReference type="InterPro" id="IPR051246">
    <property type="entry name" value="WDR48"/>
</dbReference>
<dbReference type="Proteomes" id="UP000005627">
    <property type="component" value="Chromosome 4"/>
</dbReference>
<feature type="region of interest" description="Disordered" evidence="4">
    <location>
        <begin position="614"/>
        <end position="642"/>
    </location>
</feature>
<proteinExistence type="predicted"/>
<dbReference type="PANTHER" id="PTHR19862">
    <property type="entry name" value="WD REPEAT-CONTAINING PROTEIN 48"/>
    <property type="match status" value="1"/>
</dbReference>
<evidence type="ECO:0000256" key="4">
    <source>
        <dbReference type="SAM" id="MobiDB-lite"/>
    </source>
</evidence>
<dbReference type="OrthoDB" id="2421129at2759"/>
<dbReference type="Pfam" id="PF00400">
    <property type="entry name" value="WD40"/>
    <property type="match status" value="2"/>
</dbReference>
<dbReference type="PROSITE" id="PS50082">
    <property type="entry name" value="WD_REPEATS_2"/>
    <property type="match status" value="2"/>
</dbReference>
<dbReference type="GO" id="GO:0000724">
    <property type="term" value="P:double-strand break repair via homologous recombination"/>
    <property type="evidence" value="ECO:0007669"/>
    <property type="project" value="TreeGrafter"/>
</dbReference>
<evidence type="ECO:0000313" key="5">
    <source>
        <dbReference type="EMBL" id="CCE92092.1"/>
    </source>
</evidence>
<keyword evidence="6" id="KW-1185">Reference proteome</keyword>
<dbReference type="InterPro" id="IPR036322">
    <property type="entry name" value="WD40_repeat_dom_sf"/>
</dbReference>
<dbReference type="PANTHER" id="PTHR19862:SF14">
    <property type="entry name" value="WD REPEAT-CONTAINING PROTEIN 48"/>
    <property type="match status" value="1"/>
</dbReference>
<dbReference type="InParanoid" id="G8ZTZ8"/>
<dbReference type="KEGG" id="tdl:TDEL_0D05080"/>
<dbReference type="InterPro" id="IPR021772">
    <property type="entry name" value="WDR48/Bun107"/>
</dbReference>
<dbReference type="HOGENOM" id="CLU_297547_0_0_1"/>
<feature type="region of interest" description="Disordered" evidence="4">
    <location>
        <begin position="780"/>
        <end position="801"/>
    </location>
</feature>
<feature type="compositionally biased region" description="Polar residues" evidence="4">
    <location>
        <begin position="499"/>
        <end position="508"/>
    </location>
</feature>
<dbReference type="InterPro" id="IPR019775">
    <property type="entry name" value="WD40_repeat_CS"/>
</dbReference>
<dbReference type="InterPro" id="IPR001680">
    <property type="entry name" value="WD40_rpt"/>
</dbReference>
<dbReference type="PROSITE" id="PS50294">
    <property type="entry name" value="WD_REPEATS_REGION"/>
    <property type="match status" value="1"/>
</dbReference>
<dbReference type="GO" id="GO:0043130">
    <property type="term" value="F:ubiquitin binding"/>
    <property type="evidence" value="ECO:0007669"/>
    <property type="project" value="EnsemblFungi"/>
</dbReference>
<dbReference type="PROSITE" id="PS00678">
    <property type="entry name" value="WD_REPEATS_1"/>
    <property type="match status" value="1"/>
</dbReference>
<dbReference type="SMART" id="SM00320">
    <property type="entry name" value="WD40"/>
    <property type="match status" value="4"/>
</dbReference>
<feature type="repeat" description="WD" evidence="3">
    <location>
        <begin position="208"/>
        <end position="241"/>
    </location>
</feature>
<feature type="region of interest" description="Disordered" evidence="4">
    <location>
        <begin position="679"/>
        <end position="699"/>
    </location>
</feature>
<dbReference type="InterPro" id="IPR015943">
    <property type="entry name" value="WD40/YVTN_repeat-like_dom_sf"/>
</dbReference>
<dbReference type="EMBL" id="HE616745">
    <property type="protein sequence ID" value="CCE92092.1"/>
    <property type="molecule type" value="Genomic_DNA"/>
</dbReference>
<reference evidence="5 6" key="1">
    <citation type="journal article" date="2011" name="Proc. Natl. Acad. Sci. U.S.A.">
        <title>Evolutionary erosion of yeast sex chromosomes by mating-type switching accidents.</title>
        <authorList>
            <person name="Gordon J.L."/>
            <person name="Armisen D."/>
            <person name="Proux-Wera E."/>
            <person name="Oheigeartaigh S.S."/>
            <person name="Byrne K.P."/>
            <person name="Wolfe K.H."/>
        </authorList>
    </citation>
    <scope>NUCLEOTIDE SEQUENCE [LARGE SCALE GENOMIC DNA]</scope>
    <source>
        <strain evidence="6">ATCC 10662 / CBS 1146 / NBRC 0425 / NCYC 2629 / NRRL Y-866</strain>
    </source>
</reference>
<dbReference type="Gene3D" id="2.130.10.10">
    <property type="entry name" value="YVTN repeat-like/Quinoprotein amine dehydrogenase"/>
    <property type="match status" value="2"/>
</dbReference>
<feature type="region of interest" description="Disordered" evidence="4">
    <location>
        <begin position="493"/>
        <end position="520"/>
    </location>
</feature>
<dbReference type="CDD" id="cd17041">
    <property type="entry name" value="Ubl_WDR48"/>
    <property type="match status" value="1"/>
</dbReference>
<feature type="compositionally biased region" description="Acidic residues" evidence="4">
    <location>
        <begin position="633"/>
        <end position="642"/>
    </location>
</feature>
<evidence type="ECO:0000256" key="1">
    <source>
        <dbReference type="ARBA" id="ARBA00022574"/>
    </source>
</evidence>
<organism evidence="5 6">
    <name type="scientific">Torulaspora delbrueckii</name>
    <name type="common">Yeast</name>
    <name type="synonym">Candida colliculosa</name>
    <dbReference type="NCBI Taxonomy" id="4950"/>
    <lineage>
        <taxon>Eukaryota</taxon>
        <taxon>Fungi</taxon>
        <taxon>Dikarya</taxon>
        <taxon>Ascomycota</taxon>
        <taxon>Saccharomycotina</taxon>
        <taxon>Saccharomycetes</taxon>
        <taxon>Saccharomycetales</taxon>
        <taxon>Saccharomycetaceae</taxon>
        <taxon>Torulaspora</taxon>
    </lineage>
</organism>
<dbReference type="eggNOG" id="KOG0308">
    <property type="taxonomic scope" value="Eukaryota"/>
</dbReference>
<keyword evidence="1 3" id="KW-0853">WD repeat</keyword>
<evidence type="ECO:0000256" key="3">
    <source>
        <dbReference type="PROSITE-ProRule" id="PRU00221"/>
    </source>
</evidence>
<dbReference type="GeneID" id="11502526"/>
<protein>
    <submittedName>
        <fullName evidence="5">Uncharacterized protein</fullName>
    </submittedName>
</protein>
<dbReference type="STRING" id="1076872.G8ZTZ8"/>
<dbReference type="Pfam" id="PF11816">
    <property type="entry name" value="DUF3337"/>
    <property type="match status" value="1"/>
</dbReference>
<gene>
    <name evidence="5" type="primary">TDEL0D05080</name>
    <name evidence="5" type="ORF">TDEL_0D05080</name>
</gene>